<dbReference type="EMBL" id="RJJT01000011">
    <property type="protein sequence ID" value="RSB76143.1"/>
    <property type="molecule type" value="Genomic_DNA"/>
</dbReference>
<reference evidence="2 3" key="1">
    <citation type="submission" date="2018-11" db="EMBL/GenBank/DDBJ databases">
        <authorList>
            <person name="Huo Y."/>
        </authorList>
    </citation>
    <scope>NUCLEOTIDE SEQUENCE [LARGE SCALE GENOMIC DNA]</scope>
    <source>
        <strain evidence="2 3">DSM 30132</strain>
    </source>
</reference>
<name>A0A3R9BJL5_9HYPH</name>
<dbReference type="Proteomes" id="UP000277279">
    <property type="component" value="Unassembled WGS sequence"/>
</dbReference>
<evidence type="ECO:0000313" key="2">
    <source>
        <dbReference type="EMBL" id="RSB76143.1"/>
    </source>
</evidence>
<protein>
    <submittedName>
        <fullName evidence="2">Uncharacterized protein</fullName>
    </submittedName>
</protein>
<evidence type="ECO:0000313" key="4">
    <source>
        <dbReference type="Proteomes" id="UP000518315"/>
    </source>
</evidence>
<dbReference type="Proteomes" id="UP000518315">
    <property type="component" value="Unassembled WGS sequence"/>
</dbReference>
<dbReference type="RefSeq" id="WP_125846232.1">
    <property type="nucleotide sequence ID" value="NZ_JACHXH010000011.1"/>
</dbReference>
<sequence length="70" mass="7335">MRAEDAADCVAVLAPHPAFSGESSINWIRGASPKRKPRNGFALAAASGADRQHVIGAHAAESAAAARWRR</sequence>
<accession>A0A3R9BJL5</accession>
<evidence type="ECO:0000313" key="3">
    <source>
        <dbReference type="Proteomes" id="UP000277279"/>
    </source>
</evidence>
<reference evidence="1 4" key="2">
    <citation type="submission" date="2020-08" db="EMBL/GenBank/DDBJ databases">
        <title>Genomic Encyclopedia of Type Strains, Phase III (KMG-III): the genomes of soil and plant-associated and newly described type strains.</title>
        <authorList>
            <person name="Whitman W."/>
        </authorList>
    </citation>
    <scope>NUCLEOTIDE SEQUENCE [LARGE SCALE GENOMIC DNA]</scope>
    <source>
        <strain evidence="1 4">CECT 4113</strain>
    </source>
</reference>
<dbReference type="AlphaFoldDB" id="A0A3R9BJL5"/>
<organism evidence="2 3">
    <name type="scientific">Rhizobium pisi</name>
    <dbReference type="NCBI Taxonomy" id="574561"/>
    <lineage>
        <taxon>Bacteria</taxon>
        <taxon>Pseudomonadati</taxon>
        <taxon>Pseudomonadota</taxon>
        <taxon>Alphaproteobacteria</taxon>
        <taxon>Hyphomicrobiales</taxon>
        <taxon>Rhizobiaceae</taxon>
        <taxon>Rhizobium/Agrobacterium group</taxon>
        <taxon>Rhizobium</taxon>
    </lineage>
</organism>
<proteinExistence type="predicted"/>
<comment type="caution">
    <text evidence="2">The sequence shown here is derived from an EMBL/GenBank/DDBJ whole genome shotgun (WGS) entry which is preliminary data.</text>
</comment>
<dbReference type="EMBL" id="JACHXH010000011">
    <property type="protein sequence ID" value="MBB3135667.1"/>
    <property type="molecule type" value="Genomic_DNA"/>
</dbReference>
<gene>
    <name evidence="2" type="ORF">EFD55_17105</name>
    <name evidence="1" type="ORF">FHS26_003413</name>
</gene>
<evidence type="ECO:0000313" key="1">
    <source>
        <dbReference type="EMBL" id="MBB3135667.1"/>
    </source>
</evidence>
<keyword evidence="4" id="KW-1185">Reference proteome</keyword>